<dbReference type="PANTHER" id="PTHR21047">
    <property type="entry name" value="DTDP-6-DEOXY-D-GLUCOSE-3,5 EPIMERASE"/>
    <property type="match status" value="1"/>
</dbReference>
<evidence type="ECO:0000256" key="1">
    <source>
        <dbReference type="PIRSR" id="PIRSR600888-3"/>
    </source>
</evidence>
<dbReference type="AlphaFoldDB" id="A0AA35CJQ2"/>
<keyword evidence="3" id="KW-0946">Virion</keyword>
<evidence type="ECO:0000313" key="5">
    <source>
        <dbReference type="Proteomes" id="UP001163687"/>
    </source>
</evidence>
<evidence type="ECO:0000313" key="3">
    <source>
        <dbReference type="EMBL" id="BDG60367.1"/>
    </source>
</evidence>
<gene>
    <name evidence="3" type="ORF">caldi_14570</name>
    <name evidence="4" type="ORF">caldi_28140</name>
</gene>
<sequence length="168" mass="19694">MEPKPVEPRKFRAVSRERIDGVKVKPLRVIPDERGRLMEMLRADDEIFIRFGQVYMTTAYPGVVKAWHYHRKQWDHFVVVKGMMKVVLYDDREGSPTRGVVNEFFLGEHNPVLLQIPPLVYHGFKCIGETEAICINVTTEPYNHADPDEYRVDPHENDIPYDWARRDG</sequence>
<dbReference type="InterPro" id="IPR029303">
    <property type="entry name" value="CapF_C"/>
</dbReference>
<feature type="domain" description="Capsular polysaccharide assembling protein CapF C-terminal" evidence="2">
    <location>
        <begin position="32"/>
        <end position="150"/>
    </location>
</feature>
<dbReference type="GO" id="GO:0000271">
    <property type="term" value="P:polysaccharide biosynthetic process"/>
    <property type="evidence" value="ECO:0007669"/>
    <property type="project" value="TreeGrafter"/>
</dbReference>
<reference evidence="3" key="1">
    <citation type="submission" date="2022-03" db="EMBL/GenBank/DDBJ databases">
        <title>Complete genome sequence of Caldinitratiruptor microaerophilus.</title>
        <authorList>
            <person name="Mukaiyama R."/>
            <person name="Nishiyama T."/>
            <person name="Ueda K."/>
        </authorList>
    </citation>
    <scope>NUCLEOTIDE SEQUENCE</scope>
    <source>
        <strain evidence="3">JCM 16183</strain>
    </source>
</reference>
<dbReference type="InterPro" id="IPR014710">
    <property type="entry name" value="RmlC-like_jellyroll"/>
</dbReference>
<protein>
    <submittedName>
        <fullName evidence="3">Spore coat protein</fullName>
    </submittedName>
</protein>
<dbReference type="Proteomes" id="UP001163687">
    <property type="component" value="Chromosome"/>
</dbReference>
<evidence type="ECO:0000313" key="4">
    <source>
        <dbReference type="EMBL" id="BDG61724.1"/>
    </source>
</evidence>
<dbReference type="KEGG" id="cmic:caldi_28140"/>
<proteinExistence type="predicted"/>
<accession>A0AA35CJQ2</accession>
<organism evidence="3 5">
    <name type="scientific">Caldinitratiruptor microaerophilus</name>
    <dbReference type="NCBI Taxonomy" id="671077"/>
    <lineage>
        <taxon>Bacteria</taxon>
        <taxon>Bacillati</taxon>
        <taxon>Bacillota</taxon>
        <taxon>Clostridia</taxon>
        <taxon>Eubacteriales</taxon>
        <taxon>Symbiobacteriaceae</taxon>
        <taxon>Caldinitratiruptor</taxon>
    </lineage>
</organism>
<dbReference type="EMBL" id="AP025628">
    <property type="protein sequence ID" value="BDG61724.1"/>
    <property type="molecule type" value="Genomic_DNA"/>
</dbReference>
<dbReference type="Gene3D" id="2.60.120.10">
    <property type="entry name" value="Jelly Rolls"/>
    <property type="match status" value="1"/>
</dbReference>
<dbReference type="Pfam" id="PF14667">
    <property type="entry name" value="Polysacc_synt_C"/>
    <property type="match status" value="1"/>
</dbReference>
<keyword evidence="5" id="KW-1185">Reference proteome</keyword>
<dbReference type="PANTHER" id="PTHR21047:SF2">
    <property type="entry name" value="THYMIDINE DIPHOSPHO-4-KETO-RHAMNOSE 3,5-EPIMERASE"/>
    <property type="match status" value="1"/>
</dbReference>
<dbReference type="GO" id="GO:0008830">
    <property type="term" value="F:dTDP-4-dehydrorhamnose 3,5-epimerase activity"/>
    <property type="evidence" value="ECO:0007669"/>
    <property type="project" value="InterPro"/>
</dbReference>
<keyword evidence="3" id="KW-0167">Capsid protein</keyword>
<dbReference type="GO" id="GO:0005829">
    <property type="term" value="C:cytosol"/>
    <property type="evidence" value="ECO:0007669"/>
    <property type="project" value="TreeGrafter"/>
</dbReference>
<evidence type="ECO:0000259" key="2">
    <source>
        <dbReference type="Pfam" id="PF14667"/>
    </source>
</evidence>
<dbReference type="InterPro" id="IPR011051">
    <property type="entry name" value="RmlC_Cupin_sf"/>
</dbReference>
<feature type="site" description="Participates in a stacking interaction with the thymidine ring of dTDP-4-oxo-6-deoxyglucose" evidence="1">
    <location>
        <position position="142"/>
    </location>
</feature>
<name>A0AA35CJQ2_9FIRM</name>
<dbReference type="EMBL" id="AP025628">
    <property type="protein sequence ID" value="BDG60367.1"/>
    <property type="molecule type" value="Genomic_DNA"/>
</dbReference>
<dbReference type="SUPFAM" id="SSF51182">
    <property type="entry name" value="RmlC-like cupins"/>
    <property type="match status" value="1"/>
</dbReference>
<dbReference type="InterPro" id="IPR000888">
    <property type="entry name" value="RmlC-like"/>
</dbReference>
<dbReference type="RefSeq" id="WP_264842354.1">
    <property type="nucleotide sequence ID" value="NZ_AP025628.1"/>
</dbReference>
<dbReference type="KEGG" id="cmic:caldi_14570"/>